<dbReference type="PROSITE" id="PS51257">
    <property type="entry name" value="PROKAR_LIPOPROTEIN"/>
    <property type="match status" value="1"/>
</dbReference>
<dbReference type="InterPro" id="IPR007346">
    <property type="entry name" value="Endonuclease-I"/>
</dbReference>
<reference evidence="3" key="1">
    <citation type="submission" date="2016-10" db="EMBL/GenBank/DDBJ databases">
        <authorList>
            <person name="de Groot N.N."/>
        </authorList>
    </citation>
    <scope>NUCLEOTIDE SEQUENCE</scope>
</reference>
<protein>
    <submittedName>
        <fullName evidence="3">Endonuclease I</fullName>
    </submittedName>
</protein>
<evidence type="ECO:0000256" key="1">
    <source>
        <dbReference type="ARBA" id="ARBA00022722"/>
    </source>
</evidence>
<dbReference type="PANTHER" id="PTHR33607:SF2">
    <property type="entry name" value="ENDONUCLEASE-1"/>
    <property type="match status" value="1"/>
</dbReference>
<proteinExistence type="predicted"/>
<accession>A0A1W1DZF5</accession>
<sequence>MKKFILFCGVALTLSITSCGFSHSTTENVKDNQKLVEPLRLRLFEKIKNHKVISYKQVWKAFKTTDPLPGHPDEVFDIYSYNDKNSPKMAYVYKFFVDQCGAYKKEGDCYNREHSFPKAWWGGGLGKPMARDLFHIYPTDGFVNNMRSNYPYAEVDRTKEGSYKRSSNGSFLGKSKNTLPKGRVFEPVKEFKGDLARGYFYLLTAYYDRVKNWSSPMLKGDNFTPWAQEMLLRWHKEDPVSKKETERNAQIKAIQGNYNPFIENPEFVEQIWNNN</sequence>
<name>A0A1W1DZF5_9ZZZZ</name>
<dbReference type="EMBL" id="FPHY01000152">
    <property type="protein sequence ID" value="SFV87110.1"/>
    <property type="molecule type" value="Genomic_DNA"/>
</dbReference>
<keyword evidence="1" id="KW-0540">Nuclease</keyword>
<keyword evidence="2" id="KW-0378">Hydrolase</keyword>
<dbReference type="GO" id="GO:0016787">
    <property type="term" value="F:hydrolase activity"/>
    <property type="evidence" value="ECO:0007669"/>
    <property type="project" value="UniProtKB-KW"/>
</dbReference>
<evidence type="ECO:0000256" key="2">
    <source>
        <dbReference type="ARBA" id="ARBA00022801"/>
    </source>
</evidence>
<dbReference type="InterPro" id="IPR044925">
    <property type="entry name" value="His-Me_finger_sf"/>
</dbReference>
<gene>
    <name evidence="3" type="ORF">MNB_SUP05-SYMBIONT-4-154</name>
</gene>
<dbReference type="Pfam" id="PF04231">
    <property type="entry name" value="Endonuclease_1"/>
    <property type="match status" value="1"/>
</dbReference>
<dbReference type="AlphaFoldDB" id="A0A1W1DZF5"/>
<keyword evidence="3" id="KW-0255">Endonuclease</keyword>
<organism evidence="3">
    <name type="scientific">hydrothermal vent metagenome</name>
    <dbReference type="NCBI Taxonomy" id="652676"/>
    <lineage>
        <taxon>unclassified sequences</taxon>
        <taxon>metagenomes</taxon>
        <taxon>ecological metagenomes</taxon>
    </lineage>
</organism>
<dbReference type="SUPFAM" id="SSF54060">
    <property type="entry name" value="His-Me finger endonucleases"/>
    <property type="match status" value="1"/>
</dbReference>
<dbReference type="PANTHER" id="PTHR33607">
    <property type="entry name" value="ENDONUCLEASE-1"/>
    <property type="match status" value="1"/>
</dbReference>
<evidence type="ECO:0000313" key="3">
    <source>
        <dbReference type="EMBL" id="SFV87110.1"/>
    </source>
</evidence>
<dbReference type="GO" id="GO:0004519">
    <property type="term" value="F:endonuclease activity"/>
    <property type="evidence" value="ECO:0007669"/>
    <property type="project" value="UniProtKB-KW"/>
</dbReference>